<sequence>MTFLVFLFLNALRLTPPPPPSSFPSLSSTSSYPQQQFGQQGPPGQQQFGQQGNPGQYGGMMMNGGMPASGGGGHMGQMGGQMGMNPMVMGRMQMGPDQWYNAI</sequence>
<proteinExistence type="predicted"/>
<gene>
    <name evidence="3" type="primary">NCOA3_1</name>
    <name evidence="3" type="ORF">EYF80_016577</name>
</gene>
<feature type="signal peptide" evidence="2">
    <location>
        <begin position="1"/>
        <end position="22"/>
    </location>
</feature>
<feature type="compositionally biased region" description="Low complexity" evidence="1">
    <location>
        <begin position="23"/>
        <end position="54"/>
    </location>
</feature>
<feature type="region of interest" description="Disordered" evidence="1">
    <location>
        <begin position="13"/>
        <end position="79"/>
    </location>
</feature>
<feature type="chain" id="PRO_5021359174" evidence="2">
    <location>
        <begin position="23"/>
        <end position="103"/>
    </location>
</feature>
<keyword evidence="3" id="KW-0675">Receptor</keyword>
<feature type="compositionally biased region" description="Gly residues" evidence="1">
    <location>
        <begin position="55"/>
        <end position="79"/>
    </location>
</feature>
<dbReference type="AlphaFoldDB" id="A0A4Z2I5N9"/>
<evidence type="ECO:0000313" key="3">
    <source>
        <dbReference type="EMBL" id="TNN73091.1"/>
    </source>
</evidence>
<comment type="caution">
    <text evidence="3">The sequence shown here is derived from an EMBL/GenBank/DDBJ whole genome shotgun (WGS) entry which is preliminary data.</text>
</comment>
<evidence type="ECO:0000256" key="1">
    <source>
        <dbReference type="SAM" id="MobiDB-lite"/>
    </source>
</evidence>
<dbReference type="EMBL" id="SRLO01000128">
    <property type="protein sequence ID" value="TNN73091.1"/>
    <property type="molecule type" value="Genomic_DNA"/>
</dbReference>
<dbReference type="Proteomes" id="UP000314294">
    <property type="component" value="Unassembled WGS sequence"/>
</dbReference>
<protein>
    <submittedName>
        <fullName evidence="3">Nuclear receptor coactivator 3</fullName>
    </submittedName>
</protein>
<organism evidence="3 4">
    <name type="scientific">Liparis tanakae</name>
    <name type="common">Tanaka's snailfish</name>
    <dbReference type="NCBI Taxonomy" id="230148"/>
    <lineage>
        <taxon>Eukaryota</taxon>
        <taxon>Metazoa</taxon>
        <taxon>Chordata</taxon>
        <taxon>Craniata</taxon>
        <taxon>Vertebrata</taxon>
        <taxon>Euteleostomi</taxon>
        <taxon>Actinopterygii</taxon>
        <taxon>Neopterygii</taxon>
        <taxon>Teleostei</taxon>
        <taxon>Neoteleostei</taxon>
        <taxon>Acanthomorphata</taxon>
        <taxon>Eupercaria</taxon>
        <taxon>Perciformes</taxon>
        <taxon>Cottioidei</taxon>
        <taxon>Cottales</taxon>
        <taxon>Liparidae</taxon>
        <taxon>Liparis</taxon>
    </lineage>
</organism>
<evidence type="ECO:0000313" key="4">
    <source>
        <dbReference type="Proteomes" id="UP000314294"/>
    </source>
</evidence>
<evidence type="ECO:0000256" key="2">
    <source>
        <dbReference type="SAM" id="SignalP"/>
    </source>
</evidence>
<name>A0A4Z2I5N9_9TELE</name>
<keyword evidence="2" id="KW-0732">Signal</keyword>
<reference evidence="3 4" key="1">
    <citation type="submission" date="2019-03" db="EMBL/GenBank/DDBJ databases">
        <title>First draft genome of Liparis tanakae, snailfish: a comprehensive survey of snailfish specific genes.</title>
        <authorList>
            <person name="Kim W."/>
            <person name="Song I."/>
            <person name="Jeong J.-H."/>
            <person name="Kim D."/>
            <person name="Kim S."/>
            <person name="Ryu S."/>
            <person name="Song J.Y."/>
            <person name="Lee S.K."/>
        </authorList>
    </citation>
    <scope>NUCLEOTIDE SEQUENCE [LARGE SCALE GENOMIC DNA]</scope>
    <source>
        <tissue evidence="3">Muscle</tissue>
    </source>
</reference>
<keyword evidence="4" id="KW-1185">Reference proteome</keyword>
<accession>A0A4Z2I5N9</accession>